<feature type="domain" description="Reverse transcriptase zinc-binding" evidence="1">
    <location>
        <begin position="49"/>
        <end position="129"/>
    </location>
</feature>
<protein>
    <recommendedName>
        <fullName evidence="1">Reverse transcriptase zinc-binding domain-containing protein</fullName>
    </recommendedName>
</protein>
<evidence type="ECO:0000313" key="3">
    <source>
        <dbReference type="Proteomes" id="UP001497457"/>
    </source>
</evidence>
<accession>A0ABC9ALF0</accession>
<dbReference type="InterPro" id="IPR026960">
    <property type="entry name" value="RVT-Znf"/>
</dbReference>
<dbReference type="Pfam" id="PF13966">
    <property type="entry name" value="zf-RVT"/>
    <property type="match status" value="1"/>
</dbReference>
<reference evidence="2" key="1">
    <citation type="submission" date="2024-10" db="EMBL/GenBank/DDBJ databases">
        <authorList>
            <person name="Ryan C."/>
        </authorList>
    </citation>
    <scope>NUCLEOTIDE SEQUENCE [LARGE SCALE GENOMIC DNA]</scope>
</reference>
<dbReference type="EMBL" id="OZ075131">
    <property type="protein sequence ID" value="CAL4979103.1"/>
    <property type="molecule type" value="Genomic_DNA"/>
</dbReference>
<name>A0ABC9ALF0_9POAL</name>
<keyword evidence="3" id="KW-1185">Reference proteome</keyword>
<proteinExistence type="predicted"/>
<dbReference type="AlphaFoldDB" id="A0ABC9ALF0"/>
<evidence type="ECO:0000259" key="1">
    <source>
        <dbReference type="Pfam" id="PF13966"/>
    </source>
</evidence>
<sequence length="226" mass="25088">MDDLQPRLTTAARADLALLDDALAAVSLQQVPDERWLQGNRSNTVRAADLYAALRTPIGGPPLSEMNWDCFAPKKVKVFFWILRHGRTRTRASLHCHGVLDAPDCPFCPGVPEEEDHMFAMCPHLTHLWGRLLPGQPPPSTARGAAEAVGSLFPTMSPKIAHTAALAVLWIIWKARNAMVFTAARQEAGTMARTLMDHLRLWICRAPSKLDTQPLKLWCQTVIDVN</sequence>
<organism evidence="2 3">
    <name type="scientific">Urochloa decumbens</name>
    <dbReference type="NCBI Taxonomy" id="240449"/>
    <lineage>
        <taxon>Eukaryota</taxon>
        <taxon>Viridiplantae</taxon>
        <taxon>Streptophyta</taxon>
        <taxon>Embryophyta</taxon>
        <taxon>Tracheophyta</taxon>
        <taxon>Spermatophyta</taxon>
        <taxon>Magnoliopsida</taxon>
        <taxon>Liliopsida</taxon>
        <taxon>Poales</taxon>
        <taxon>Poaceae</taxon>
        <taxon>PACMAD clade</taxon>
        <taxon>Panicoideae</taxon>
        <taxon>Panicodae</taxon>
        <taxon>Paniceae</taxon>
        <taxon>Melinidinae</taxon>
        <taxon>Urochloa</taxon>
    </lineage>
</organism>
<evidence type="ECO:0000313" key="2">
    <source>
        <dbReference type="EMBL" id="CAL4979103.1"/>
    </source>
</evidence>
<dbReference type="Proteomes" id="UP001497457">
    <property type="component" value="Chromosome 21rd"/>
</dbReference>
<gene>
    <name evidence="2" type="ORF">URODEC1_LOCUS55113</name>
</gene>